<proteinExistence type="inferred from homology"/>
<keyword evidence="4" id="KW-1185">Reference proteome</keyword>
<dbReference type="PANTHER" id="PTHR43318">
    <property type="entry name" value="UDP-N-ACETYLGLUCOSAMINE 4,6-DEHYDRATASE"/>
    <property type="match status" value="1"/>
</dbReference>
<organism evidence="3 4">
    <name type="scientific">Nakamurella leprariae</name>
    <dbReference type="NCBI Taxonomy" id="2803911"/>
    <lineage>
        <taxon>Bacteria</taxon>
        <taxon>Bacillati</taxon>
        <taxon>Actinomycetota</taxon>
        <taxon>Actinomycetes</taxon>
        <taxon>Nakamurellales</taxon>
        <taxon>Nakamurellaceae</taxon>
        <taxon>Nakamurella</taxon>
    </lineage>
</organism>
<dbReference type="EMBL" id="JAERWK010000027">
    <property type="protein sequence ID" value="MBM9469453.1"/>
    <property type="molecule type" value="Genomic_DNA"/>
</dbReference>
<dbReference type="RefSeq" id="WP_205262417.1">
    <property type="nucleotide sequence ID" value="NZ_JAERWK010000027.1"/>
</dbReference>
<dbReference type="PANTHER" id="PTHR43318:SF1">
    <property type="entry name" value="POLYSACCHARIDE BIOSYNTHESIS PROTEIN EPSC-RELATED"/>
    <property type="match status" value="1"/>
</dbReference>
<evidence type="ECO:0000313" key="4">
    <source>
        <dbReference type="Proteomes" id="UP000663792"/>
    </source>
</evidence>
<dbReference type="SUPFAM" id="SSF51735">
    <property type="entry name" value="NAD(P)-binding Rossmann-fold domains"/>
    <property type="match status" value="1"/>
</dbReference>
<dbReference type="Pfam" id="PF02719">
    <property type="entry name" value="Polysacc_synt_2"/>
    <property type="match status" value="1"/>
</dbReference>
<gene>
    <name evidence="3" type="ORF">JL106_19375</name>
</gene>
<feature type="domain" description="Polysaccharide biosynthesis protein CapD-like" evidence="2">
    <location>
        <begin position="79"/>
        <end position="315"/>
    </location>
</feature>
<dbReference type="Gene3D" id="3.40.50.720">
    <property type="entry name" value="NAD(P)-binding Rossmann-like Domain"/>
    <property type="match status" value="1"/>
</dbReference>
<reference evidence="3" key="1">
    <citation type="submission" date="2021-01" db="EMBL/GenBank/DDBJ databases">
        <title>YIM 132084 draft genome.</title>
        <authorList>
            <person name="An D."/>
        </authorList>
    </citation>
    <scope>NUCLEOTIDE SEQUENCE</scope>
    <source>
        <strain evidence="3">YIM 132084</strain>
    </source>
</reference>
<comment type="similarity">
    <text evidence="1">Belongs to the polysaccharide synthase family.</text>
</comment>
<sequence>MSGLLSRPQLIEALVDAVEPGRHTLTRAERTALSDITAELVDRSQAEGGAEYRTFQAISERRLTLDVAALGEQLTGRTVVVTGGTGCIGSALLERLREFRPGRVISISRGRKQPVRVVPGVEYRYVDVRDLDGLTALLIQVGPDVVYHLAAQHDPGLAEVDVAGTLSTNVTGTANVVEVCRRLPGTVLVHASTGKALRPFSRDVYAGSKKMAEWVLSRATDRDGLRCSAVRFTHVVDNSIIGNRLSQWTASGEPVRLHSVESMFYLQCAGEAAELLLCAGLDVPVGEFRIHAIRDLGWPVSLLDLAIGFVGRARAEHGVTSPIYVCGFEAGYERAPYPGLYDPRVSGTCSPLFNAWEGASVGETAGSPDVDAFRVAPPTADARTDVAIDRIRAAAADQVDTAVLRGRVDAVGWSLLASTLRTIDTEVLVRHVTLLRSLPEARFWSDDRRVRTAVLDELDRRGVCASAIPAAS</sequence>
<dbReference type="AlphaFoldDB" id="A0A938YH13"/>
<comment type="caution">
    <text evidence="3">The sequence shown here is derived from an EMBL/GenBank/DDBJ whole genome shotgun (WGS) entry which is preliminary data.</text>
</comment>
<evidence type="ECO:0000259" key="2">
    <source>
        <dbReference type="Pfam" id="PF02719"/>
    </source>
</evidence>
<dbReference type="Proteomes" id="UP000663792">
    <property type="component" value="Unassembled WGS sequence"/>
</dbReference>
<evidence type="ECO:0000256" key="1">
    <source>
        <dbReference type="ARBA" id="ARBA00007430"/>
    </source>
</evidence>
<accession>A0A938YH13</accession>
<dbReference type="InterPro" id="IPR003869">
    <property type="entry name" value="Polysac_CapD-like"/>
</dbReference>
<name>A0A938YH13_9ACTN</name>
<dbReference type="InterPro" id="IPR051203">
    <property type="entry name" value="Polysaccharide_Synthase-Rel"/>
</dbReference>
<evidence type="ECO:0000313" key="3">
    <source>
        <dbReference type="EMBL" id="MBM9469453.1"/>
    </source>
</evidence>
<dbReference type="InterPro" id="IPR036291">
    <property type="entry name" value="NAD(P)-bd_dom_sf"/>
</dbReference>
<protein>
    <submittedName>
        <fullName evidence="3">Polysaccharide biosynthesis protein</fullName>
    </submittedName>
</protein>